<dbReference type="NCBIfam" id="NF005556">
    <property type="entry name" value="PRK07226.1"/>
    <property type="match status" value="1"/>
</dbReference>
<evidence type="ECO:0000256" key="6">
    <source>
        <dbReference type="NCBIfam" id="TIGR01949"/>
    </source>
</evidence>
<dbReference type="Gene3D" id="3.20.20.70">
    <property type="entry name" value="Aldolase class I"/>
    <property type="match status" value="1"/>
</dbReference>
<dbReference type="InterPro" id="IPR050456">
    <property type="entry name" value="DeoC/FbaB_aldolase"/>
</dbReference>
<protein>
    <recommendedName>
        <fullName evidence="5 6">2-amino-3,7-dideoxy-D-threo-hept-6-ulosonate synthase</fullName>
        <shortName evidence="5">ADH synthase</shortName>
        <shortName evidence="5">ADHS</shortName>
        <shortName evidence="5">ADTH synthase</shortName>
        <ecNumber evidence="5 6">2.2.1.10</ecNumber>
    </recommendedName>
</protein>
<comment type="catalytic activity">
    <reaction evidence="5">
        <text>1-deoxy-D-threo-hexo-2,5-diulose 6-phosphate + L-aspartate 4-semialdehyde = 2,3-dioxopropyl phosphate + 2-amino-2,3,7-trideoxy-D-lyxo-hept-6-ulosonate</text>
        <dbReference type="Rhea" id="RHEA:25952"/>
        <dbReference type="ChEBI" id="CHEBI:58859"/>
        <dbReference type="ChEBI" id="CHEBI:58860"/>
        <dbReference type="ChEBI" id="CHEBI:58861"/>
        <dbReference type="ChEBI" id="CHEBI:537519"/>
        <dbReference type="EC" id="2.2.1.10"/>
    </reaction>
</comment>
<feature type="binding site" evidence="5">
    <location>
        <begin position="142"/>
        <end position="144"/>
    </location>
    <ligand>
        <name>1-deoxy-D-threo-hexo-2,5-diulose 6-phosphate</name>
        <dbReference type="ChEBI" id="CHEBI:58861"/>
    </ligand>
</feature>
<dbReference type="GO" id="GO:0016836">
    <property type="term" value="F:hydro-lyase activity"/>
    <property type="evidence" value="ECO:0007669"/>
    <property type="project" value="InterPro"/>
</dbReference>
<dbReference type="GO" id="GO:0009073">
    <property type="term" value="P:aromatic amino acid family biosynthetic process"/>
    <property type="evidence" value="ECO:0007669"/>
    <property type="project" value="UniProtKB-UniRule"/>
</dbReference>
<keyword evidence="3 5" id="KW-0057">Aromatic amino acid biosynthesis</keyword>
<feature type="binding site" evidence="5">
    <location>
        <begin position="226"/>
        <end position="227"/>
    </location>
    <ligand>
        <name>1-deoxy-D-threo-hexo-2,5-diulose 6-phosphate</name>
        <dbReference type="ChEBI" id="CHEBI:58861"/>
    </ligand>
</feature>
<dbReference type="HAMAP" id="MF_00960">
    <property type="entry name" value="ADH_synthase"/>
    <property type="match status" value="1"/>
</dbReference>
<keyword evidence="9" id="KW-1185">Reference proteome</keyword>
<dbReference type="EC" id="2.2.1.10" evidence="5 6"/>
<dbReference type="AlphaFoldDB" id="A0A060HNK9"/>
<dbReference type="GeneID" id="74945850"/>
<evidence type="ECO:0000256" key="4">
    <source>
        <dbReference type="ARBA" id="ARBA00023270"/>
    </source>
</evidence>
<dbReference type="GO" id="GO:0016744">
    <property type="term" value="F:transketolase or transaldolase activity"/>
    <property type="evidence" value="ECO:0007669"/>
    <property type="project" value="UniProtKB-UniRule"/>
</dbReference>
<dbReference type="GO" id="GO:0008652">
    <property type="term" value="P:amino acid biosynthetic process"/>
    <property type="evidence" value="ECO:0007669"/>
    <property type="project" value="UniProtKB-KW"/>
</dbReference>
<gene>
    <name evidence="8" type="primary">aroGFH</name>
    <name evidence="5" type="synonym">aroA'</name>
    <name evidence="8" type="ORF">NVIE_005850</name>
</gene>
<name>A0A060HNK9_9ARCH</name>
<dbReference type="PANTHER" id="PTHR47916">
    <property type="entry name" value="FRUCTOSE-BISPHOSPHATE ALDOLASE CLASS 1"/>
    <property type="match status" value="1"/>
</dbReference>
<feature type="binding site" evidence="5">
    <location>
        <begin position="198"/>
        <end position="199"/>
    </location>
    <ligand>
        <name>1-deoxy-D-threo-hexo-2,5-diulose 6-phosphate</name>
        <dbReference type="ChEBI" id="CHEBI:58861"/>
    </ligand>
</feature>
<evidence type="ECO:0000256" key="5">
    <source>
        <dbReference type="HAMAP-Rule" id="MF_00960"/>
    </source>
</evidence>
<keyword evidence="2 5" id="KW-0808">Transferase</keyword>
<dbReference type="GO" id="GO:0004332">
    <property type="term" value="F:fructose-bisphosphate aldolase activity"/>
    <property type="evidence" value="ECO:0007669"/>
    <property type="project" value="InterPro"/>
</dbReference>
<dbReference type="HOGENOM" id="CLU_057069_2_0_2"/>
<evidence type="ECO:0000313" key="8">
    <source>
        <dbReference type="EMBL" id="AIC14787.1"/>
    </source>
</evidence>
<dbReference type="PIRSF" id="PIRSF038992">
    <property type="entry name" value="Aldolase_Ia"/>
    <property type="match status" value="1"/>
</dbReference>
<keyword evidence="8" id="KW-0456">Lyase</keyword>
<dbReference type="InterPro" id="IPR002915">
    <property type="entry name" value="DeoC/FbaB/LacD_aldolase"/>
</dbReference>
<reference evidence="8 9" key="1">
    <citation type="journal article" date="2014" name="Int. J. Syst. Evol. Microbiol.">
        <title>Nitrososphaera viennensis gen. nov., sp. nov., an aerobic and mesophilic, ammonia-oxidizing archaeon from soil and a member of the archaeal phylum Thaumarchaeota.</title>
        <authorList>
            <person name="Stieglmeier M."/>
            <person name="Klingl A."/>
            <person name="Alves R.J."/>
            <person name="Rittmann S.K."/>
            <person name="Melcher M."/>
            <person name="Leisch N."/>
            <person name="Schleper C."/>
        </authorList>
    </citation>
    <scope>NUCLEOTIDE SEQUENCE [LARGE SCALE GENOMIC DNA]</scope>
    <source>
        <strain evidence="8">EN76</strain>
    </source>
</reference>
<dbReference type="Pfam" id="PF01791">
    <property type="entry name" value="DeoC"/>
    <property type="match status" value="1"/>
</dbReference>
<keyword evidence="1 5" id="KW-0028">Amino-acid biosynthesis</keyword>
<dbReference type="EMBL" id="CP007536">
    <property type="protein sequence ID" value="AIC14787.1"/>
    <property type="molecule type" value="Genomic_DNA"/>
</dbReference>
<evidence type="ECO:0000256" key="3">
    <source>
        <dbReference type="ARBA" id="ARBA00023141"/>
    </source>
</evidence>
<comment type="function">
    <text evidence="5">Catalyzes a transaldol reaction between 6-deoxy-5-ketofructose 1-phosphate (DKFP) and L-aspartate semialdehyde (ASA) with an elimination of hydroxypyruvaldehyde phosphate to yield 2-amino-3,7-dideoxy-D-threo-hept-6-ulosonate (ADH). Plays a key role in an alternative pathway of the biosynthesis of 3-dehydroquinate (DHQ), which is involved in the canonical pathway for the biosynthesis of aromatic amino acids.</text>
</comment>
<accession>A0A060HNK9</accession>
<dbReference type="InterPro" id="IPR013785">
    <property type="entry name" value="Aldolase_TIM"/>
</dbReference>
<dbReference type="STRING" id="926571.NVIE_005850"/>
<proteinExistence type="inferred from homology"/>
<dbReference type="KEGG" id="nvn:NVIE_005850"/>
<organism evidence="8 9">
    <name type="scientific">Nitrososphaera viennensis EN76</name>
    <dbReference type="NCBI Taxonomy" id="926571"/>
    <lineage>
        <taxon>Archaea</taxon>
        <taxon>Nitrososphaerota</taxon>
        <taxon>Nitrososphaeria</taxon>
        <taxon>Nitrososphaerales</taxon>
        <taxon>Nitrososphaeraceae</taxon>
        <taxon>Nitrososphaera</taxon>
    </lineage>
</organism>
<feature type="active site" description="Proton acceptor" evidence="5">
    <location>
        <position position="24"/>
    </location>
</feature>
<feature type="binding site" evidence="5">
    <location>
        <begin position="24"/>
        <end position="28"/>
    </location>
    <ligand>
        <name>1-deoxy-D-threo-hexo-2,5-diulose 6-phosphate</name>
        <dbReference type="ChEBI" id="CHEBI:58861"/>
    </ligand>
</feature>
<dbReference type="InterPro" id="IPR041720">
    <property type="entry name" value="FbaB-like"/>
</dbReference>
<feature type="active site" description="Schiff-base intermediate with substrate" evidence="5">
    <location>
        <position position="173"/>
    </location>
</feature>
<evidence type="ECO:0000256" key="7">
    <source>
        <dbReference type="PIRSR" id="PIRSR038992-1"/>
    </source>
</evidence>
<comment type="subunit">
    <text evidence="5">Homodecamer.</text>
</comment>
<keyword evidence="4 5" id="KW-0704">Schiff base</keyword>
<dbReference type="OrthoDB" id="6329at2157"/>
<dbReference type="SMART" id="SM01133">
    <property type="entry name" value="DeoC"/>
    <property type="match status" value="1"/>
</dbReference>
<comment type="similarity">
    <text evidence="5">Belongs to the DeoC/FbaB aldolase family. ADHS subfamily.</text>
</comment>
<dbReference type="PANTHER" id="PTHR47916:SF1">
    <property type="entry name" value="3-HYDROXY-5-PHOSPHONOOXYPENTANE-2,4-DIONE THIOLASE"/>
    <property type="match status" value="1"/>
</dbReference>
<dbReference type="NCBIfam" id="TIGR01949">
    <property type="entry name" value="ADH_synth"/>
    <property type="match status" value="1"/>
</dbReference>
<feature type="active site" description="Proton donor" evidence="5 7">
    <location>
        <position position="142"/>
    </location>
</feature>
<feature type="active site" description="Schiff-base intermediate with dihydroxyacetone-P" evidence="7">
    <location>
        <position position="173"/>
    </location>
</feature>
<evidence type="ECO:0000256" key="1">
    <source>
        <dbReference type="ARBA" id="ARBA00022605"/>
    </source>
</evidence>
<sequence length="260" mass="27621">MVFGRDVRLGRILKDGKMLCIPMDHGISNGPIRGLEDAHGMIYQCENAGLTCVLVNKGIVKTMPRPTSIGLIVHFSGSTSLGPAPNRKVLMGSVEEALRLGADAVSLHINIGAKEEPEMLQKLGMIADKCDEWSVPLVAMMYPRGEGIKNPHDPEIVAHAARVGAEAGADIVKAVYTGDVDSFKKVVKSVPVPLVIAGGPKATTDLEILEMCAGAMKAGAKGVTFGRNIFQHKNPPAMVRALHKVIFEGKSAKEAAKQLG</sequence>
<dbReference type="Proteomes" id="UP000027093">
    <property type="component" value="Chromosome"/>
</dbReference>
<dbReference type="SUPFAM" id="SSF51569">
    <property type="entry name" value="Aldolase"/>
    <property type="match status" value="1"/>
</dbReference>
<evidence type="ECO:0000313" key="9">
    <source>
        <dbReference type="Proteomes" id="UP000027093"/>
    </source>
</evidence>
<dbReference type="CDD" id="cd00958">
    <property type="entry name" value="DhnA"/>
    <property type="match status" value="1"/>
</dbReference>
<evidence type="ECO:0000256" key="2">
    <source>
        <dbReference type="ARBA" id="ARBA00022679"/>
    </source>
</evidence>
<dbReference type="InterPro" id="IPR010210">
    <property type="entry name" value="ADH_synthase"/>
</dbReference>
<dbReference type="RefSeq" id="WP_075053937.1">
    <property type="nucleotide sequence ID" value="NZ_CP007536.1"/>
</dbReference>